<protein>
    <submittedName>
        <fullName evidence="2">Uncharacterized protein</fullName>
    </submittedName>
</protein>
<sequence>MTMIPLDNIDELVRETQASSFTTITATTTEGGAEDLDDLLLSLEAFQEDCRKRLSHLTERKDAMREPGVVTTEEECYTDAVKEEENVESGSEKGDKEKR</sequence>
<comment type="caution">
    <text evidence="2">The sequence shown here is derived from an EMBL/GenBank/DDBJ whole genome shotgun (WGS) entry which is preliminary data.</text>
</comment>
<accession>A0AAW0SNC6</accession>
<organism evidence="2 3">
    <name type="scientific">Scylla paramamosain</name>
    <name type="common">Mud crab</name>
    <dbReference type="NCBI Taxonomy" id="85552"/>
    <lineage>
        <taxon>Eukaryota</taxon>
        <taxon>Metazoa</taxon>
        <taxon>Ecdysozoa</taxon>
        <taxon>Arthropoda</taxon>
        <taxon>Crustacea</taxon>
        <taxon>Multicrustacea</taxon>
        <taxon>Malacostraca</taxon>
        <taxon>Eumalacostraca</taxon>
        <taxon>Eucarida</taxon>
        <taxon>Decapoda</taxon>
        <taxon>Pleocyemata</taxon>
        <taxon>Brachyura</taxon>
        <taxon>Eubrachyura</taxon>
        <taxon>Portunoidea</taxon>
        <taxon>Portunidae</taxon>
        <taxon>Portuninae</taxon>
        <taxon>Scylla</taxon>
    </lineage>
</organism>
<dbReference type="Proteomes" id="UP001487740">
    <property type="component" value="Unassembled WGS sequence"/>
</dbReference>
<evidence type="ECO:0000256" key="1">
    <source>
        <dbReference type="SAM" id="MobiDB-lite"/>
    </source>
</evidence>
<proteinExistence type="predicted"/>
<feature type="region of interest" description="Disordered" evidence="1">
    <location>
        <begin position="63"/>
        <end position="99"/>
    </location>
</feature>
<keyword evidence="3" id="KW-1185">Reference proteome</keyword>
<evidence type="ECO:0000313" key="2">
    <source>
        <dbReference type="EMBL" id="KAK8376843.1"/>
    </source>
</evidence>
<dbReference type="AlphaFoldDB" id="A0AAW0SNC6"/>
<reference evidence="2 3" key="1">
    <citation type="submission" date="2023-03" db="EMBL/GenBank/DDBJ databases">
        <title>High-quality genome of Scylla paramamosain provides insights in environmental adaptation.</title>
        <authorList>
            <person name="Zhang L."/>
        </authorList>
    </citation>
    <scope>NUCLEOTIDE SEQUENCE [LARGE SCALE GENOMIC DNA]</scope>
    <source>
        <strain evidence="2">LZ_2023a</strain>
        <tissue evidence="2">Muscle</tissue>
    </source>
</reference>
<name>A0AAW0SNC6_SCYPA</name>
<evidence type="ECO:0000313" key="3">
    <source>
        <dbReference type="Proteomes" id="UP001487740"/>
    </source>
</evidence>
<dbReference type="EMBL" id="JARAKH010000048">
    <property type="protein sequence ID" value="KAK8376843.1"/>
    <property type="molecule type" value="Genomic_DNA"/>
</dbReference>
<gene>
    <name evidence="2" type="ORF">O3P69_010046</name>
</gene>
<feature type="compositionally biased region" description="Basic and acidic residues" evidence="1">
    <location>
        <begin position="80"/>
        <end position="99"/>
    </location>
</feature>